<reference evidence="2 3" key="1">
    <citation type="submission" date="2013-02" db="EMBL/GenBank/DDBJ databases">
        <title>The Genome Sequence of Plasmodium vinckei petteri CR.</title>
        <authorList>
            <consortium name="The Broad Institute Genome Sequencing Platform"/>
            <consortium name="The Broad Institute Genome Sequencing Center for Infectious Disease"/>
            <person name="Neafsey D."/>
            <person name="Cheeseman I."/>
            <person name="Volkman S."/>
            <person name="Adams J."/>
            <person name="Walker B."/>
            <person name="Young S.K."/>
            <person name="Zeng Q."/>
            <person name="Gargeya S."/>
            <person name="Fitzgerald M."/>
            <person name="Haas B."/>
            <person name="Abouelleil A."/>
            <person name="Alvarado L."/>
            <person name="Arachchi H.M."/>
            <person name="Berlin A.M."/>
            <person name="Chapman S.B."/>
            <person name="Dewar J."/>
            <person name="Goldberg J."/>
            <person name="Griggs A."/>
            <person name="Gujja S."/>
            <person name="Hansen M."/>
            <person name="Howarth C."/>
            <person name="Imamovic A."/>
            <person name="Larimer J."/>
            <person name="McCowan C."/>
            <person name="Murphy C."/>
            <person name="Neiman D."/>
            <person name="Pearson M."/>
            <person name="Priest M."/>
            <person name="Roberts A."/>
            <person name="Saif S."/>
            <person name="Shea T."/>
            <person name="Sisk P."/>
            <person name="Sykes S."/>
            <person name="Wortman J."/>
            <person name="Nusbaum C."/>
            <person name="Birren B."/>
        </authorList>
    </citation>
    <scope>NUCLEOTIDE SEQUENCE [LARGE SCALE GENOMIC DNA]</scope>
    <source>
        <strain evidence="2 3">CR</strain>
    </source>
</reference>
<dbReference type="Proteomes" id="UP000030659">
    <property type="component" value="Unassembled WGS sequence"/>
</dbReference>
<feature type="chain" id="PRO_5004891034" description="Fam-a protein" evidence="1">
    <location>
        <begin position="23"/>
        <end position="180"/>
    </location>
</feature>
<protein>
    <recommendedName>
        <fullName evidence="4">Fam-a protein</fullName>
    </recommendedName>
</protein>
<gene>
    <name evidence="2" type="ORF">YYG_01909</name>
</gene>
<name>W7AWC8_PLAVN</name>
<dbReference type="EMBL" id="KI965397">
    <property type="protein sequence ID" value="EUD72909.1"/>
    <property type="molecule type" value="Genomic_DNA"/>
</dbReference>
<evidence type="ECO:0000256" key="1">
    <source>
        <dbReference type="SAM" id="SignalP"/>
    </source>
</evidence>
<dbReference type="AlphaFoldDB" id="W7AWC8"/>
<dbReference type="Pfam" id="PF11675">
    <property type="entry name" value="DUF3271"/>
    <property type="match status" value="2"/>
</dbReference>
<evidence type="ECO:0000313" key="2">
    <source>
        <dbReference type="EMBL" id="EUD72909.1"/>
    </source>
</evidence>
<sequence>MMNIILLFFIFVISSNVKVAIFHDVNNNSPKTIGYISVAHPTAIFTNYKEEYTPYLDAINGVLSYESENTKYAFQGEPNDVKLKNRAKKNFESLIQNSNMKMKGHFIKITLDNENKRLAHNVSLYFNININKNNANDTYNFELHKPEVAELVVKPLRKRNFIVINLLMLPEFKNFIKINF</sequence>
<dbReference type="InterPro" id="IPR021689">
    <property type="entry name" value="DUF3271"/>
</dbReference>
<evidence type="ECO:0008006" key="4">
    <source>
        <dbReference type="Google" id="ProtNLM"/>
    </source>
</evidence>
<proteinExistence type="predicted"/>
<accession>W7AWC8</accession>
<organism evidence="2 3">
    <name type="scientific">Plasmodium vinckei petteri</name>
    <dbReference type="NCBI Taxonomy" id="138298"/>
    <lineage>
        <taxon>Eukaryota</taxon>
        <taxon>Sar</taxon>
        <taxon>Alveolata</taxon>
        <taxon>Apicomplexa</taxon>
        <taxon>Aconoidasida</taxon>
        <taxon>Haemosporida</taxon>
        <taxon>Plasmodiidae</taxon>
        <taxon>Plasmodium</taxon>
        <taxon>Plasmodium (Vinckeia)</taxon>
    </lineage>
</organism>
<evidence type="ECO:0000313" key="3">
    <source>
        <dbReference type="Proteomes" id="UP000030659"/>
    </source>
</evidence>
<feature type="signal peptide" evidence="1">
    <location>
        <begin position="1"/>
        <end position="22"/>
    </location>
</feature>
<keyword evidence="1" id="KW-0732">Signal</keyword>